<dbReference type="AlphaFoldDB" id="Q01TV9"/>
<organism evidence="3">
    <name type="scientific">Solibacter usitatus (strain Ellin6076)</name>
    <dbReference type="NCBI Taxonomy" id="234267"/>
    <lineage>
        <taxon>Bacteria</taxon>
        <taxon>Pseudomonadati</taxon>
        <taxon>Acidobacteriota</taxon>
        <taxon>Terriglobia</taxon>
        <taxon>Bryobacterales</taxon>
        <taxon>Solibacteraceae</taxon>
        <taxon>Candidatus Solibacter</taxon>
    </lineage>
</organism>
<dbReference type="SUPFAM" id="SSF81296">
    <property type="entry name" value="E set domains"/>
    <property type="match status" value="1"/>
</dbReference>
<feature type="chain" id="PRO_5004163389" description="IPT/TIG domain-containing protein" evidence="1">
    <location>
        <begin position="28"/>
        <end position="462"/>
    </location>
</feature>
<reference evidence="3" key="1">
    <citation type="submission" date="2006-10" db="EMBL/GenBank/DDBJ databases">
        <title>Complete sequence of Solibacter usitatus Ellin6076.</title>
        <authorList>
            <consortium name="US DOE Joint Genome Institute"/>
            <person name="Copeland A."/>
            <person name="Lucas S."/>
            <person name="Lapidus A."/>
            <person name="Barry K."/>
            <person name="Detter J.C."/>
            <person name="Glavina del Rio T."/>
            <person name="Hammon N."/>
            <person name="Israni S."/>
            <person name="Dalin E."/>
            <person name="Tice H."/>
            <person name="Pitluck S."/>
            <person name="Thompson L.S."/>
            <person name="Brettin T."/>
            <person name="Bruce D."/>
            <person name="Han C."/>
            <person name="Tapia R."/>
            <person name="Gilna P."/>
            <person name="Schmutz J."/>
            <person name="Larimer F."/>
            <person name="Land M."/>
            <person name="Hauser L."/>
            <person name="Kyrpides N."/>
            <person name="Mikhailova N."/>
            <person name="Janssen P.H."/>
            <person name="Kuske C.R."/>
            <person name="Richardson P."/>
        </authorList>
    </citation>
    <scope>NUCLEOTIDE SEQUENCE</scope>
    <source>
        <strain evidence="3">Ellin6076</strain>
    </source>
</reference>
<dbReference type="HOGENOM" id="CLU_591723_0_0_0"/>
<dbReference type="NCBIfam" id="NF041895">
    <property type="entry name" value="choice_anch_V"/>
    <property type="match status" value="1"/>
</dbReference>
<feature type="signal peptide" evidence="1">
    <location>
        <begin position="1"/>
        <end position="27"/>
    </location>
</feature>
<evidence type="ECO:0000313" key="3">
    <source>
        <dbReference type="EMBL" id="ABJ86911.1"/>
    </source>
</evidence>
<proteinExistence type="predicted"/>
<dbReference type="NCBIfam" id="TIGR03437">
    <property type="entry name" value="Soli_cterm"/>
    <property type="match status" value="1"/>
</dbReference>
<evidence type="ECO:0000259" key="2">
    <source>
        <dbReference type="Pfam" id="PF01833"/>
    </source>
</evidence>
<dbReference type="KEGG" id="sus:Acid_5970"/>
<dbReference type="InterPro" id="IPR002909">
    <property type="entry name" value="IPT_dom"/>
</dbReference>
<dbReference type="Gene3D" id="2.60.40.10">
    <property type="entry name" value="Immunoglobulins"/>
    <property type="match status" value="1"/>
</dbReference>
<protein>
    <recommendedName>
        <fullName evidence="2">IPT/TIG domain-containing protein</fullName>
    </recommendedName>
</protein>
<gene>
    <name evidence="3" type="ordered locus">Acid_5970</name>
</gene>
<sequence precursor="true">MERKTKLALAKTATLLAAIPALVYANASGPDPGLTGVPNEAGTCAACHGSGTSSINTKGGSVTVALPNGNSYVPGQAQHLVVTVADPTAKRWGFQLTARVAAGTSTQAGGFKSTDSNTQGICSNSQLRTAQPNTSGTCAASVPLMYVEHTTSGTRLGTTGSVTYGFDWTPPSTDAGKITLYVAANAANGNNQDDTGDHVYTATYSLTAATAAAQPTISAVVNGATFAAGIEAGSWVTIQGKNLTTAASCDAGSPRPGCRTWSSSDFTNGTPTSLDNVSVSIGGKAAFVYYISPTQINVQAPDINAGDVAVTVTNGNGTSNSVTVTAADFAPGFFQTGRYAIATHQDGSLVAPASVIPGASPAARGETVILWGTGFGPVSPSVVAGQTSSQAIGSALAYASAPPNITIGGVTATTVGAALNPSALGLYQIAVTVPNGAQSGDQPIIANSAGKTSPANVLFSVR</sequence>
<keyword evidence="1" id="KW-0732">Signal</keyword>
<dbReference type="OrthoDB" id="128990at2"/>
<accession>Q01TV9</accession>
<dbReference type="Pfam" id="PF01833">
    <property type="entry name" value="TIG"/>
    <property type="match status" value="1"/>
</dbReference>
<dbReference type="InterPro" id="IPR013783">
    <property type="entry name" value="Ig-like_fold"/>
</dbReference>
<dbReference type="eggNOG" id="COG1075">
    <property type="taxonomic scope" value="Bacteria"/>
</dbReference>
<dbReference type="InterPro" id="IPR017803">
    <property type="entry name" value="CHP03437_C"/>
</dbReference>
<dbReference type="InParanoid" id="Q01TV9"/>
<dbReference type="EMBL" id="CP000473">
    <property type="protein sequence ID" value="ABJ86911.1"/>
    <property type="molecule type" value="Genomic_DNA"/>
</dbReference>
<feature type="domain" description="IPT/TIG" evidence="2">
    <location>
        <begin position="231"/>
        <end position="325"/>
    </location>
</feature>
<evidence type="ECO:0000256" key="1">
    <source>
        <dbReference type="SAM" id="SignalP"/>
    </source>
</evidence>
<name>Q01TV9_SOLUE</name>
<dbReference type="InterPro" id="IPR014756">
    <property type="entry name" value="Ig_E-set"/>
</dbReference>